<accession>A0ABX1Q4W0</accession>
<feature type="transmembrane region" description="Helical" evidence="1">
    <location>
        <begin position="77"/>
        <end position="101"/>
    </location>
</feature>
<gene>
    <name evidence="2" type="ORF">GPA22_17665</name>
</gene>
<keyword evidence="1" id="KW-0472">Membrane</keyword>
<organism evidence="2 3">
    <name type="scientific">Aromatoleum toluvorans</name>
    <dbReference type="NCBI Taxonomy" id="92002"/>
    <lineage>
        <taxon>Bacteria</taxon>
        <taxon>Pseudomonadati</taxon>
        <taxon>Pseudomonadota</taxon>
        <taxon>Betaproteobacteria</taxon>
        <taxon>Rhodocyclales</taxon>
        <taxon>Rhodocyclaceae</taxon>
        <taxon>Aromatoleum</taxon>
    </lineage>
</organism>
<sequence>MQFLAPLVAGIFSGISYFLASRGAWILASLGIGFATMKGMQTITGFIIADMNTAIGAVNTASGAVGGHNVGVFMAKFAAYCGLFDALNIMLGGFMALYGMVGLRVIMRKLTG</sequence>
<proteinExistence type="predicted"/>
<dbReference type="Proteomes" id="UP000623795">
    <property type="component" value="Unassembled WGS sequence"/>
</dbReference>
<dbReference type="RefSeq" id="WP_169257384.1">
    <property type="nucleotide sequence ID" value="NZ_WTVN01000032.1"/>
</dbReference>
<dbReference type="EMBL" id="WTVN01000032">
    <property type="protein sequence ID" value="NMG45545.1"/>
    <property type="molecule type" value="Genomic_DNA"/>
</dbReference>
<reference evidence="2 3" key="1">
    <citation type="submission" date="2019-12" db="EMBL/GenBank/DDBJ databases">
        <title>Comparative genomics gives insights into the taxonomy of the Azoarcus-Aromatoleum group and reveals separate origins of nif in the plant-associated Azoarcus and non-plant-associated Aromatoleum sub-groups.</title>
        <authorList>
            <person name="Lafos M."/>
            <person name="Maluk M."/>
            <person name="Batista M."/>
            <person name="Junghare M."/>
            <person name="Carmona M."/>
            <person name="Faoro H."/>
            <person name="Cruz L.M."/>
            <person name="Battistoni F."/>
            <person name="De Souza E."/>
            <person name="Pedrosa F."/>
            <person name="Chen W.-M."/>
            <person name="Poole P.S."/>
            <person name="Dixon R.A."/>
            <person name="James E.K."/>
        </authorList>
    </citation>
    <scope>NUCLEOTIDE SEQUENCE [LARGE SCALE GENOMIC DNA]</scope>
    <source>
        <strain evidence="2 3">Td21</strain>
    </source>
</reference>
<comment type="caution">
    <text evidence="2">The sequence shown here is derived from an EMBL/GenBank/DDBJ whole genome shotgun (WGS) entry which is preliminary data.</text>
</comment>
<evidence type="ECO:0000313" key="3">
    <source>
        <dbReference type="Proteomes" id="UP000623795"/>
    </source>
</evidence>
<evidence type="ECO:0000313" key="2">
    <source>
        <dbReference type="EMBL" id="NMG45545.1"/>
    </source>
</evidence>
<keyword evidence="1" id="KW-0812">Transmembrane</keyword>
<name>A0ABX1Q4W0_9RHOO</name>
<keyword evidence="1" id="KW-1133">Transmembrane helix</keyword>
<evidence type="ECO:0000256" key="1">
    <source>
        <dbReference type="SAM" id="Phobius"/>
    </source>
</evidence>
<keyword evidence="3" id="KW-1185">Reference proteome</keyword>
<protein>
    <submittedName>
        <fullName evidence="2">Uncharacterized protein</fullName>
    </submittedName>
</protein>